<dbReference type="Proteomes" id="UP001227268">
    <property type="component" value="Unassembled WGS sequence"/>
</dbReference>
<evidence type="ECO:0000313" key="2">
    <source>
        <dbReference type="Proteomes" id="UP001227268"/>
    </source>
</evidence>
<evidence type="ECO:0000313" key="1">
    <source>
        <dbReference type="EMBL" id="KAJ9102558.1"/>
    </source>
</evidence>
<protein>
    <submittedName>
        <fullName evidence="1">Uncharacterized protein</fullName>
    </submittedName>
</protein>
<comment type="caution">
    <text evidence="1">The sequence shown here is derived from an EMBL/GenBank/DDBJ whole genome shotgun (WGS) entry which is preliminary data.</text>
</comment>
<organism evidence="1 2">
    <name type="scientific">Naganishia friedmannii</name>
    <dbReference type="NCBI Taxonomy" id="89922"/>
    <lineage>
        <taxon>Eukaryota</taxon>
        <taxon>Fungi</taxon>
        <taxon>Dikarya</taxon>
        <taxon>Basidiomycota</taxon>
        <taxon>Agaricomycotina</taxon>
        <taxon>Tremellomycetes</taxon>
        <taxon>Filobasidiales</taxon>
        <taxon>Filobasidiaceae</taxon>
        <taxon>Naganishia</taxon>
    </lineage>
</organism>
<dbReference type="EMBL" id="JASBWT010000008">
    <property type="protein sequence ID" value="KAJ9102558.1"/>
    <property type="molecule type" value="Genomic_DNA"/>
</dbReference>
<accession>A0ACC2VTV5</accession>
<keyword evidence="2" id="KW-1185">Reference proteome</keyword>
<name>A0ACC2VTV5_9TREE</name>
<sequence>MPSQKSPMYGSIKSVISNLTPKFNKARQSGALYFFDSEVKDVEQNERRFQIRICPALLDKSKAKAEAEAKVRAQQANSTPKGTAATPGVAKDNAKKINSEEKEKRSPFEPPYVEDLFVGELEGLEGEDGMVVLAYNMLYIASQHPSEPRRLLAFYNGGTGAGASQSWRHLQVISVNERLGAPVETWMRGVKPPGRQGQAFAHPSLPYLHLVYPLPPAHDRSFPPTEEEDEYMLGVLAKGMMSLLDDMIDAVRRNEGSQDGGWNLLITLDHMHLIPRSHPSFPLPQNLNADTECKDPSPLEVNSLGYAGMLLVKSPAELEALEKITSDDLKKENTDGHSQGIIGVLEYCGVPRHWGDKPEEQHGGAEQLMGALKGGL</sequence>
<reference evidence="1" key="1">
    <citation type="submission" date="2023-04" db="EMBL/GenBank/DDBJ databases">
        <title>Draft Genome sequencing of Naganishia species isolated from polar environments using Oxford Nanopore Technology.</title>
        <authorList>
            <person name="Leo P."/>
            <person name="Venkateswaran K."/>
        </authorList>
    </citation>
    <scope>NUCLEOTIDE SEQUENCE</scope>
    <source>
        <strain evidence="1">MNA-CCFEE 5423</strain>
    </source>
</reference>
<proteinExistence type="predicted"/>
<gene>
    <name evidence="1" type="ORF">QFC21_002959</name>
</gene>